<dbReference type="PROSITE" id="PS51385">
    <property type="entry name" value="YJEF_N"/>
    <property type="match status" value="1"/>
</dbReference>
<feature type="binding site" evidence="18">
    <location>
        <position position="154"/>
    </location>
    <ligand>
        <name>(6S)-NADPHX</name>
        <dbReference type="ChEBI" id="CHEBI:64076"/>
    </ligand>
</feature>
<evidence type="ECO:0000256" key="6">
    <source>
        <dbReference type="ARBA" id="ARBA00022741"/>
    </source>
</evidence>
<name>A0ABY8LDC9_9RHOB</name>
<comment type="function">
    <text evidence="17">Catalyzes the dehydration of the S-form of NAD(P)HX at the expense of ADP, which is converted to AMP. Together with NAD(P)HX epimerase, which catalyzes the epimerization of the S- and R-forms, the enzyme allows the repair of both epimers of NAD(P)HX, a damaged form of NAD(P)H that is a result of enzymatic or heat-dependent hydration.</text>
</comment>
<dbReference type="InterPro" id="IPR036652">
    <property type="entry name" value="YjeF_N_dom_sf"/>
</dbReference>
<evidence type="ECO:0000313" key="23">
    <source>
        <dbReference type="Proteomes" id="UP001243420"/>
    </source>
</evidence>
<organism evidence="22 23">
    <name type="scientific">Jannaschia ovalis</name>
    <dbReference type="NCBI Taxonomy" id="3038773"/>
    <lineage>
        <taxon>Bacteria</taxon>
        <taxon>Pseudomonadati</taxon>
        <taxon>Pseudomonadota</taxon>
        <taxon>Alphaproteobacteria</taxon>
        <taxon>Rhodobacterales</taxon>
        <taxon>Roseobacteraceae</taxon>
        <taxon>Jannaschia</taxon>
    </lineage>
</organism>
<feature type="binding site" evidence="17">
    <location>
        <position position="441"/>
    </location>
    <ligand>
        <name>AMP</name>
        <dbReference type="ChEBI" id="CHEBI:456215"/>
    </ligand>
</feature>
<keyword evidence="11 18" id="KW-0413">Isomerase</keyword>
<comment type="catalytic activity">
    <reaction evidence="2 18 19">
        <text>(6R)-NADPHX = (6S)-NADPHX</text>
        <dbReference type="Rhea" id="RHEA:32227"/>
        <dbReference type="ChEBI" id="CHEBI:64076"/>
        <dbReference type="ChEBI" id="CHEBI:64077"/>
        <dbReference type="EC" id="5.1.99.6"/>
    </reaction>
</comment>
<evidence type="ECO:0000256" key="4">
    <source>
        <dbReference type="ARBA" id="ARBA00009524"/>
    </source>
</evidence>
<dbReference type="CDD" id="cd01171">
    <property type="entry name" value="YXKO-related"/>
    <property type="match status" value="1"/>
</dbReference>
<feature type="domain" description="YjeF C-terminal" evidence="20">
    <location>
        <begin position="215"/>
        <end position="496"/>
    </location>
</feature>
<comment type="caution">
    <text evidence="18">Lacks conserved residue(s) required for the propagation of feature annotation.</text>
</comment>
<keyword evidence="8 17" id="KW-0521">NADP</keyword>
<feature type="domain" description="YjeF N-terminal" evidence="21">
    <location>
        <begin position="11"/>
        <end position="213"/>
    </location>
</feature>
<dbReference type="Proteomes" id="UP001243420">
    <property type="component" value="Chromosome"/>
</dbReference>
<feature type="binding site" evidence="18">
    <location>
        <begin position="63"/>
        <end position="67"/>
    </location>
    <ligand>
        <name>(6S)-NADPHX</name>
        <dbReference type="ChEBI" id="CHEBI:64076"/>
    </ligand>
</feature>
<dbReference type="HAMAP" id="MF_01965">
    <property type="entry name" value="NADHX_dehydratase"/>
    <property type="match status" value="1"/>
</dbReference>
<dbReference type="Gene3D" id="3.40.1190.20">
    <property type="match status" value="1"/>
</dbReference>
<evidence type="ECO:0000256" key="18">
    <source>
        <dbReference type="HAMAP-Rule" id="MF_01966"/>
    </source>
</evidence>
<comment type="similarity">
    <text evidence="18">Belongs to the NnrE/AIBP family.</text>
</comment>
<evidence type="ECO:0000256" key="15">
    <source>
        <dbReference type="ARBA" id="ARBA00048238"/>
    </source>
</evidence>
<gene>
    <name evidence="17" type="primary">nnrD</name>
    <name evidence="18" type="synonym">nnrE</name>
    <name evidence="22" type="ORF">P8627_13725</name>
</gene>
<comment type="similarity">
    <text evidence="3 19">In the N-terminal section; belongs to the NnrE/AIBP family.</text>
</comment>
<keyword evidence="7 17" id="KW-0067">ATP-binding</keyword>
<evidence type="ECO:0000256" key="12">
    <source>
        <dbReference type="ARBA" id="ARBA00023239"/>
    </source>
</evidence>
<evidence type="ECO:0000256" key="14">
    <source>
        <dbReference type="ARBA" id="ARBA00025153"/>
    </source>
</evidence>
<comment type="catalytic activity">
    <reaction evidence="15 17 19">
        <text>(6S)-NADHX + ADP = AMP + phosphate + NADH + H(+)</text>
        <dbReference type="Rhea" id="RHEA:32223"/>
        <dbReference type="ChEBI" id="CHEBI:15378"/>
        <dbReference type="ChEBI" id="CHEBI:43474"/>
        <dbReference type="ChEBI" id="CHEBI:57945"/>
        <dbReference type="ChEBI" id="CHEBI:64074"/>
        <dbReference type="ChEBI" id="CHEBI:456215"/>
        <dbReference type="ChEBI" id="CHEBI:456216"/>
        <dbReference type="EC" id="4.2.1.136"/>
    </reaction>
</comment>
<sequence>MDGSLFTAARMRAIEAAHFESGAATGAELMERAGTGAVAAMEAAWPDLAARPGRAVLACGPGNNGGDGYVVARLLAQRGWDVTVFALGTPRAGGDAAGMRARWGGPPRPLSELRVQGADLLVDAVFGTGLARAPEGLEALFAASRAGPRVLALDVPSGLDADSGRVFAPGQAVRADLTVSFGAWKAGHALAEGPALCGQVRLVDLGLDLSGAAAKLVGPPHAAALLKGGGHKYDDGHALVLTGGFGHTGAARLAARAALRVGAGLVTLGAPGSAMLECAAQSMAVMLRRVDDGAALAELLRDARFNALCLGPGLGTGDRAAGLVDAALAAGRGCVLDADALTVLAARDAPFGPLHANCVLTPHDGEFARLFPDLAERLRAPAAQGPLWSRIDAAREAASRAGATVLLKGPDTIIAAPDGTVAVHAAAYDRATPQLATAGAGDVLAGLIAGLLARGTAPFDAACRAAWLHVEAARVFGPGLIAEDLPEALPSVLRALAHGT</sequence>
<comment type="subunit">
    <text evidence="17">Homotetramer.</text>
</comment>
<evidence type="ECO:0000256" key="11">
    <source>
        <dbReference type="ARBA" id="ARBA00023235"/>
    </source>
</evidence>
<evidence type="ECO:0000256" key="5">
    <source>
        <dbReference type="ARBA" id="ARBA00022723"/>
    </source>
</evidence>
<evidence type="ECO:0000256" key="8">
    <source>
        <dbReference type="ARBA" id="ARBA00022857"/>
    </source>
</evidence>
<dbReference type="PROSITE" id="PS51383">
    <property type="entry name" value="YJEF_C_3"/>
    <property type="match status" value="1"/>
</dbReference>
<dbReference type="NCBIfam" id="TIGR00197">
    <property type="entry name" value="yjeF_nterm"/>
    <property type="match status" value="1"/>
</dbReference>
<dbReference type="Gene3D" id="3.40.50.10260">
    <property type="entry name" value="YjeF N-terminal domain"/>
    <property type="match status" value="1"/>
</dbReference>
<feature type="binding site" evidence="18">
    <location>
        <begin position="127"/>
        <end position="133"/>
    </location>
    <ligand>
        <name>(6S)-NADPHX</name>
        <dbReference type="ChEBI" id="CHEBI:64076"/>
    </ligand>
</feature>
<keyword evidence="23" id="KW-1185">Reference proteome</keyword>
<comment type="similarity">
    <text evidence="4 19">In the C-terminal section; belongs to the NnrD/CARKD family.</text>
</comment>
<dbReference type="PANTHER" id="PTHR12592:SF0">
    <property type="entry name" value="ATP-DEPENDENT (S)-NAD(P)H-HYDRATE DEHYDRATASE"/>
    <property type="match status" value="1"/>
</dbReference>
<feature type="binding site" evidence="17">
    <location>
        <position position="250"/>
    </location>
    <ligand>
        <name>(6S)-NADPHX</name>
        <dbReference type="ChEBI" id="CHEBI:64076"/>
    </ligand>
</feature>
<keyword evidence="9 18" id="KW-0630">Potassium</keyword>
<dbReference type="EMBL" id="CP122537">
    <property type="protein sequence ID" value="WGH78080.1"/>
    <property type="molecule type" value="Genomic_DNA"/>
</dbReference>
<dbReference type="Pfam" id="PF01256">
    <property type="entry name" value="Carb_kinase"/>
    <property type="match status" value="1"/>
</dbReference>
<dbReference type="PANTHER" id="PTHR12592">
    <property type="entry name" value="ATP-DEPENDENT (S)-NAD(P)H-HYDRATE DEHYDRATASE FAMILY MEMBER"/>
    <property type="match status" value="1"/>
</dbReference>
<comment type="cofactor">
    <cofactor evidence="17">
        <name>Mg(2+)</name>
        <dbReference type="ChEBI" id="CHEBI:18420"/>
    </cofactor>
</comment>
<dbReference type="InterPro" id="IPR030677">
    <property type="entry name" value="Nnr"/>
</dbReference>
<evidence type="ECO:0000256" key="9">
    <source>
        <dbReference type="ARBA" id="ARBA00022958"/>
    </source>
</evidence>
<evidence type="ECO:0000256" key="19">
    <source>
        <dbReference type="PIRNR" id="PIRNR017184"/>
    </source>
</evidence>
<keyword evidence="10 17" id="KW-0520">NAD</keyword>
<dbReference type="InterPro" id="IPR029056">
    <property type="entry name" value="Ribokinase-like"/>
</dbReference>
<accession>A0ABY8LDC9</accession>
<evidence type="ECO:0000256" key="17">
    <source>
        <dbReference type="HAMAP-Rule" id="MF_01965"/>
    </source>
</evidence>
<dbReference type="HAMAP" id="MF_01966">
    <property type="entry name" value="NADHX_epimerase"/>
    <property type="match status" value="1"/>
</dbReference>
<evidence type="ECO:0000259" key="21">
    <source>
        <dbReference type="PROSITE" id="PS51385"/>
    </source>
</evidence>
<dbReference type="RefSeq" id="WP_279964766.1">
    <property type="nucleotide sequence ID" value="NZ_CP122537.1"/>
</dbReference>
<dbReference type="PROSITE" id="PS01050">
    <property type="entry name" value="YJEF_C_2"/>
    <property type="match status" value="1"/>
</dbReference>
<comment type="function">
    <text evidence="14 19">Bifunctional enzyme that catalyzes the epimerization of the S- and R-forms of NAD(P)HX and the dehydration of the S-form of NAD(P)HX at the expense of ADP, which is converted to AMP. This allows the repair of both epimers of NAD(P)HX, a damaged form of NAD(P)H that is a result of enzymatic or heat-dependent hydration.</text>
</comment>
<dbReference type="InterPro" id="IPR004443">
    <property type="entry name" value="YjeF_N_dom"/>
</dbReference>
<dbReference type="InterPro" id="IPR000631">
    <property type="entry name" value="CARKD"/>
</dbReference>
<keyword evidence="12 17" id="KW-0456">Lyase</keyword>
<feature type="binding site" evidence="18">
    <location>
        <position position="157"/>
    </location>
    <ligand>
        <name>K(+)</name>
        <dbReference type="ChEBI" id="CHEBI:29103"/>
    </ligand>
</feature>
<protein>
    <recommendedName>
        <fullName evidence="19">Bifunctional NAD(P)H-hydrate repair enzyme</fullName>
    </recommendedName>
    <alternativeName>
        <fullName evidence="19">Nicotinamide nucleotide repair protein</fullName>
    </alternativeName>
    <domain>
        <recommendedName>
            <fullName evidence="19">ADP-dependent (S)-NAD(P)H-hydrate dehydratase</fullName>
            <ecNumber evidence="19">4.2.1.136</ecNumber>
        </recommendedName>
        <alternativeName>
            <fullName evidence="19">ADP-dependent NAD(P)HX dehydratase</fullName>
        </alternativeName>
    </domain>
    <domain>
        <recommendedName>
            <fullName evidence="19">NAD(P)H-hydrate epimerase</fullName>
            <ecNumber evidence="19">5.1.99.6</ecNumber>
        </recommendedName>
    </domain>
</protein>
<feature type="binding site" evidence="17">
    <location>
        <position position="442"/>
    </location>
    <ligand>
        <name>(6S)-NADPHX</name>
        <dbReference type="ChEBI" id="CHEBI:64076"/>
    </ligand>
</feature>
<evidence type="ECO:0000313" key="22">
    <source>
        <dbReference type="EMBL" id="WGH78080.1"/>
    </source>
</evidence>
<keyword evidence="13" id="KW-0511">Multifunctional enzyme</keyword>
<evidence type="ECO:0000256" key="7">
    <source>
        <dbReference type="ARBA" id="ARBA00022840"/>
    </source>
</evidence>
<dbReference type="Pfam" id="PF03853">
    <property type="entry name" value="YjeF_N"/>
    <property type="match status" value="1"/>
</dbReference>
<feature type="binding site" evidence="18">
    <location>
        <position position="64"/>
    </location>
    <ligand>
        <name>K(+)</name>
        <dbReference type="ChEBI" id="CHEBI:29103"/>
    </ligand>
</feature>
<evidence type="ECO:0000256" key="2">
    <source>
        <dbReference type="ARBA" id="ARBA00000909"/>
    </source>
</evidence>
<dbReference type="InterPro" id="IPR017953">
    <property type="entry name" value="Carbohydrate_kinase_pred_CS"/>
</dbReference>
<comment type="cofactor">
    <cofactor evidence="18 19">
        <name>K(+)</name>
        <dbReference type="ChEBI" id="CHEBI:29103"/>
    </cofactor>
    <text evidence="18 19">Binds 1 potassium ion per subunit.</text>
</comment>
<comment type="function">
    <text evidence="18">Catalyzes the epimerization of the S- and R-forms of NAD(P)HX, a damaged form of NAD(P)H that is a result of enzymatic or heat-dependent hydration. This is a prerequisite for the S-specific NAD(P)H-hydrate dehydratase to allow the repair of both epimers of NAD(P)HX.</text>
</comment>
<comment type="catalytic activity">
    <reaction evidence="1 18 19">
        <text>(6R)-NADHX = (6S)-NADHX</text>
        <dbReference type="Rhea" id="RHEA:32215"/>
        <dbReference type="ChEBI" id="CHEBI:64074"/>
        <dbReference type="ChEBI" id="CHEBI:64075"/>
        <dbReference type="EC" id="5.1.99.6"/>
    </reaction>
</comment>
<proteinExistence type="inferred from homology"/>
<evidence type="ECO:0000256" key="1">
    <source>
        <dbReference type="ARBA" id="ARBA00000013"/>
    </source>
</evidence>
<dbReference type="EC" id="5.1.99.6" evidence="19"/>
<dbReference type="EC" id="4.2.1.136" evidence="19"/>
<dbReference type="NCBIfam" id="TIGR00196">
    <property type="entry name" value="yjeF_cterm"/>
    <property type="match status" value="1"/>
</dbReference>
<dbReference type="PIRSF" id="PIRSF017184">
    <property type="entry name" value="Nnr"/>
    <property type="match status" value="1"/>
</dbReference>
<reference evidence="22 23" key="1">
    <citation type="submission" date="2023-04" db="EMBL/GenBank/DDBJ databases">
        <title>Jannaschia ovalis sp. nov., a marine bacterium isolated from sea tidal flat.</title>
        <authorList>
            <person name="Kwon D.Y."/>
            <person name="Kim J.-J."/>
        </authorList>
    </citation>
    <scope>NUCLEOTIDE SEQUENCE [LARGE SCALE GENOMIC DNA]</scope>
    <source>
        <strain evidence="22 23">GRR-S6-38</strain>
    </source>
</reference>
<evidence type="ECO:0000259" key="20">
    <source>
        <dbReference type="PROSITE" id="PS51383"/>
    </source>
</evidence>
<evidence type="ECO:0000256" key="13">
    <source>
        <dbReference type="ARBA" id="ARBA00023268"/>
    </source>
</evidence>
<feature type="binding site" evidence="18">
    <location>
        <position position="123"/>
    </location>
    <ligand>
        <name>K(+)</name>
        <dbReference type="ChEBI" id="CHEBI:29103"/>
    </ligand>
</feature>
<dbReference type="SUPFAM" id="SSF64153">
    <property type="entry name" value="YjeF N-terminal domain-like"/>
    <property type="match status" value="1"/>
</dbReference>
<evidence type="ECO:0000256" key="16">
    <source>
        <dbReference type="ARBA" id="ARBA00049209"/>
    </source>
</evidence>
<evidence type="ECO:0000256" key="10">
    <source>
        <dbReference type="ARBA" id="ARBA00023027"/>
    </source>
</evidence>
<evidence type="ECO:0000256" key="3">
    <source>
        <dbReference type="ARBA" id="ARBA00006001"/>
    </source>
</evidence>
<dbReference type="SUPFAM" id="SSF53613">
    <property type="entry name" value="Ribokinase-like"/>
    <property type="match status" value="1"/>
</dbReference>
<feature type="binding site" evidence="17">
    <location>
        <position position="313"/>
    </location>
    <ligand>
        <name>(6S)-NADPHX</name>
        <dbReference type="ChEBI" id="CHEBI:64076"/>
    </ligand>
</feature>
<feature type="binding site" evidence="17">
    <location>
        <position position="363"/>
    </location>
    <ligand>
        <name>(6S)-NADPHX</name>
        <dbReference type="ChEBI" id="CHEBI:64076"/>
    </ligand>
</feature>
<keyword evidence="6 17" id="KW-0547">Nucleotide-binding</keyword>
<comment type="similarity">
    <text evidence="17">Belongs to the NnrD/CARKD family.</text>
</comment>
<feature type="binding site" evidence="17">
    <location>
        <begin position="408"/>
        <end position="412"/>
    </location>
    <ligand>
        <name>AMP</name>
        <dbReference type="ChEBI" id="CHEBI:456215"/>
    </ligand>
</feature>
<keyword evidence="5 18" id="KW-0479">Metal-binding</keyword>
<comment type="catalytic activity">
    <reaction evidence="16 17 19">
        <text>(6S)-NADPHX + ADP = AMP + phosphate + NADPH + H(+)</text>
        <dbReference type="Rhea" id="RHEA:32235"/>
        <dbReference type="ChEBI" id="CHEBI:15378"/>
        <dbReference type="ChEBI" id="CHEBI:43474"/>
        <dbReference type="ChEBI" id="CHEBI:57783"/>
        <dbReference type="ChEBI" id="CHEBI:64076"/>
        <dbReference type="ChEBI" id="CHEBI:456215"/>
        <dbReference type="ChEBI" id="CHEBI:456216"/>
        <dbReference type="EC" id="4.2.1.136"/>
    </reaction>
</comment>